<dbReference type="Proteomes" id="UP000765891">
    <property type="component" value="Unassembled WGS sequence"/>
</dbReference>
<dbReference type="EMBL" id="JAGGKO010000001">
    <property type="protein sequence ID" value="MBP1953495.1"/>
    <property type="molecule type" value="Genomic_DNA"/>
</dbReference>
<reference evidence="1" key="1">
    <citation type="submission" date="2021-03" db="EMBL/GenBank/DDBJ databases">
        <title>Genomic Encyclopedia of Type Strains, Phase IV (KMG-IV): sequencing the most valuable type-strain genomes for metagenomic binning, comparative biology and taxonomic classification.</title>
        <authorList>
            <person name="Goeker M."/>
        </authorList>
    </citation>
    <scope>NUCLEOTIDE SEQUENCE</scope>
    <source>
        <strain evidence="1">DSM 22443</strain>
    </source>
</reference>
<evidence type="ECO:0000313" key="1">
    <source>
        <dbReference type="EMBL" id="MBP1953495.1"/>
    </source>
</evidence>
<name>A0A8T4GJZ5_9EURY</name>
<evidence type="ECO:0000313" key="2">
    <source>
        <dbReference type="Proteomes" id="UP000765891"/>
    </source>
</evidence>
<comment type="caution">
    <text evidence="1">The sequence shown here is derived from an EMBL/GenBank/DDBJ whole genome shotgun (WGS) entry which is preliminary data.</text>
</comment>
<gene>
    <name evidence="1" type="ORF">J2752_000376</name>
</gene>
<dbReference type="AlphaFoldDB" id="A0A8T4GJZ5"/>
<protein>
    <submittedName>
        <fullName evidence="1">Endogenous inhibitor of DNA gyrase (YacG/DUF329 family)</fullName>
    </submittedName>
</protein>
<proteinExistence type="predicted"/>
<sequence>MSDFETYECVHCGTAFKAYEDSNAATSGYCSPACQTSG</sequence>
<organism evidence="1 2">
    <name type="scientific">Halarchaeum rubridurum</name>
    <dbReference type="NCBI Taxonomy" id="489911"/>
    <lineage>
        <taxon>Archaea</taxon>
        <taxon>Methanobacteriati</taxon>
        <taxon>Methanobacteriota</taxon>
        <taxon>Stenosarchaea group</taxon>
        <taxon>Halobacteria</taxon>
        <taxon>Halobacteriales</taxon>
        <taxon>Halobacteriaceae</taxon>
    </lineage>
</organism>
<accession>A0A8T4GJZ5</accession>